<dbReference type="Proteomes" id="UP000805193">
    <property type="component" value="Unassembled WGS sequence"/>
</dbReference>
<dbReference type="EMBL" id="JABSTQ010003585">
    <property type="protein sequence ID" value="KAG0443318.1"/>
    <property type="molecule type" value="Genomic_DNA"/>
</dbReference>
<evidence type="ECO:0000313" key="2">
    <source>
        <dbReference type="Proteomes" id="UP000805193"/>
    </source>
</evidence>
<name>A0AC60QUH2_IXOPE</name>
<comment type="caution">
    <text evidence="1">The sequence shown here is derived from an EMBL/GenBank/DDBJ whole genome shotgun (WGS) entry which is preliminary data.</text>
</comment>
<keyword evidence="2" id="KW-1185">Reference proteome</keyword>
<accession>A0AC60QUH2</accession>
<evidence type="ECO:0000313" key="1">
    <source>
        <dbReference type="EMBL" id="KAG0443318.1"/>
    </source>
</evidence>
<sequence>MWSKFGISGKFHAPKHKVEHPLEPNQDLYLLCDVPHVIKCIRNHLLRHKYGMLFSQSTAVGLKAYQRLQKPGFEDCNGTVQFTRLVNDHFDALNVKLPRFGIKSTSKEIEVIQEFLDIVDDTERNHMSRGTAMFALQITIESLRVTLASVRDVITDLLSKGAEFVLTGKLNQDLFEISSRIFLNRFFGMTRSFGGDEDHPTIVSFSHIYRLLTEPTLVLATVQETMKLGKKDKLASHERLQETLRVKGCTRSRLHPAISKRLLYYLTIDISGLFCLLFLSDLLY</sequence>
<protein>
    <submittedName>
        <fullName evidence="1">Uncharacterized protein</fullName>
    </submittedName>
</protein>
<proteinExistence type="predicted"/>
<gene>
    <name evidence="1" type="ORF">HPB47_015049</name>
</gene>
<reference evidence="1 2" key="1">
    <citation type="journal article" date="2020" name="Cell">
        <title>Large-Scale Comparative Analyses of Tick Genomes Elucidate Their Genetic Diversity and Vector Capacities.</title>
        <authorList>
            <consortium name="Tick Genome and Microbiome Consortium (TIGMIC)"/>
            <person name="Jia N."/>
            <person name="Wang J."/>
            <person name="Shi W."/>
            <person name="Du L."/>
            <person name="Sun Y."/>
            <person name="Zhan W."/>
            <person name="Jiang J.F."/>
            <person name="Wang Q."/>
            <person name="Zhang B."/>
            <person name="Ji P."/>
            <person name="Bell-Sakyi L."/>
            <person name="Cui X.M."/>
            <person name="Yuan T.T."/>
            <person name="Jiang B.G."/>
            <person name="Yang W.F."/>
            <person name="Lam T.T."/>
            <person name="Chang Q.C."/>
            <person name="Ding S.J."/>
            <person name="Wang X.J."/>
            <person name="Zhu J.G."/>
            <person name="Ruan X.D."/>
            <person name="Zhao L."/>
            <person name="Wei J.T."/>
            <person name="Ye R.Z."/>
            <person name="Que T.C."/>
            <person name="Du C.H."/>
            <person name="Zhou Y.H."/>
            <person name="Cheng J.X."/>
            <person name="Dai P.F."/>
            <person name="Guo W.B."/>
            <person name="Han X.H."/>
            <person name="Huang E.J."/>
            <person name="Li L.F."/>
            <person name="Wei W."/>
            <person name="Gao Y.C."/>
            <person name="Liu J.Z."/>
            <person name="Shao H.Z."/>
            <person name="Wang X."/>
            <person name="Wang C.C."/>
            <person name="Yang T.C."/>
            <person name="Huo Q.B."/>
            <person name="Li W."/>
            <person name="Chen H.Y."/>
            <person name="Chen S.E."/>
            <person name="Zhou L.G."/>
            <person name="Ni X.B."/>
            <person name="Tian J.H."/>
            <person name="Sheng Y."/>
            <person name="Liu T."/>
            <person name="Pan Y.S."/>
            <person name="Xia L.Y."/>
            <person name="Li J."/>
            <person name="Zhao F."/>
            <person name="Cao W.C."/>
        </authorList>
    </citation>
    <scope>NUCLEOTIDE SEQUENCE [LARGE SCALE GENOMIC DNA]</scope>
    <source>
        <strain evidence="1">Iper-2018</strain>
    </source>
</reference>
<organism evidence="1 2">
    <name type="scientific">Ixodes persulcatus</name>
    <name type="common">Taiga tick</name>
    <dbReference type="NCBI Taxonomy" id="34615"/>
    <lineage>
        <taxon>Eukaryota</taxon>
        <taxon>Metazoa</taxon>
        <taxon>Ecdysozoa</taxon>
        <taxon>Arthropoda</taxon>
        <taxon>Chelicerata</taxon>
        <taxon>Arachnida</taxon>
        <taxon>Acari</taxon>
        <taxon>Parasitiformes</taxon>
        <taxon>Ixodida</taxon>
        <taxon>Ixodoidea</taxon>
        <taxon>Ixodidae</taxon>
        <taxon>Ixodinae</taxon>
        <taxon>Ixodes</taxon>
    </lineage>
</organism>